<reference evidence="1" key="2">
    <citation type="journal article" date="2015" name="Data Brief">
        <title>Shoot transcriptome of the giant reed, Arundo donax.</title>
        <authorList>
            <person name="Barrero R.A."/>
            <person name="Guerrero F.D."/>
            <person name="Moolhuijzen P."/>
            <person name="Goolsby J.A."/>
            <person name="Tidwell J."/>
            <person name="Bellgard S.E."/>
            <person name="Bellgard M.I."/>
        </authorList>
    </citation>
    <scope>NUCLEOTIDE SEQUENCE</scope>
    <source>
        <tissue evidence="1">Shoot tissue taken approximately 20 cm above the soil surface</tissue>
    </source>
</reference>
<accession>A0A0A9A556</accession>
<proteinExistence type="predicted"/>
<sequence length="35" mass="4316">MRYLHMLRPPAASRCMLRTSHRNFDRTFCFCDLLR</sequence>
<organism evidence="1">
    <name type="scientific">Arundo donax</name>
    <name type="common">Giant reed</name>
    <name type="synonym">Donax arundinaceus</name>
    <dbReference type="NCBI Taxonomy" id="35708"/>
    <lineage>
        <taxon>Eukaryota</taxon>
        <taxon>Viridiplantae</taxon>
        <taxon>Streptophyta</taxon>
        <taxon>Embryophyta</taxon>
        <taxon>Tracheophyta</taxon>
        <taxon>Spermatophyta</taxon>
        <taxon>Magnoliopsida</taxon>
        <taxon>Liliopsida</taxon>
        <taxon>Poales</taxon>
        <taxon>Poaceae</taxon>
        <taxon>PACMAD clade</taxon>
        <taxon>Arundinoideae</taxon>
        <taxon>Arundineae</taxon>
        <taxon>Arundo</taxon>
    </lineage>
</organism>
<reference evidence="1" key="1">
    <citation type="submission" date="2014-09" db="EMBL/GenBank/DDBJ databases">
        <authorList>
            <person name="Magalhaes I.L.F."/>
            <person name="Oliveira U."/>
            <person name="Santos F.R."/>
            <person name="Vidigal T.H.D.A."/>
            <person name="Brescovit A.D."/>
            <person name="Santos A.J."/>
        </authorList>
    </citation>
    <scope>NUCLEOTIDE SEQUENCE</scope>
    <source>
        <tissue evidence="1">Shoot tissue taken approximately 20 cm above the soil surface</tissue>
    </source>
</reference>
<dbReference type="EMBL" id="GBRH01251649">
    <property type="protein sequence ID" value="JAD46246.1"/>
    <property type="molecule type" value="Transcribed_RNA"/>
</dbReference>
<dbReference type="AlphaFoldDB" id="A0A0A9A556"/>
<name>A0A0A9A556_ARUDO</name>
<protein>
    <submittedName>
        <fullName evidence="1">Uncharacterized protein</fullName>
    </submittedName>
</protein>
<evidence type="ECO:0000313" key="1">
    <source>
        <dbReference type="EMBL" id="JAD46246.1"/>
    </source>
</evidence>